<evidence type="ECO:0000256" key="2">
    <source>
        <dbReference type="ARBA" id="ARBA00022679"/>
    </source>
</evidence>
<dbReference type="InterPro" id="IPR011004">
    <property type="entry name" value="Trimer_LpxA-like_sf"/>
</dbReference>
<dbReference type="GO" id="GO:0006535">
    <property type="term" value="P:cysteine biosynthetic process from serine"/>
    <property type="evidence" value="ECO:0007669"/>
    <property type="project" value="InterPro"/>
</dbReference>
<name>A0A0C1YZQ2_9VIBR</name>
<evidence type="ECO:0000256" key="4">
    <source>
        <dbReference type="ARBA" id="ARBA00023315"/>
    </source>
</evidence>
<accession>A0A0C1YZQ2</accession>
<dbReference type="Gene3D" id="2.160.10.10">
    <property type="entry name" value="Hexapeptide repeat proteins"/>
    <property type="match status" value="1"/>
</dbReference>
<dbReference type="SUPFAM" id="SSF51161">
    <property type="entry name" value="Trimeric LpxA-like enzymes"/>
    <property type="match status" value="1"/>
</dbReference>
<evidence type="ECO:0000256" key="1">
    <source>
        <dbReference type="ARBA" id="ARBA00007274"/>
    </source>
</evidence>
<keyword evidence="3" id="KW-0677">Repeat</keyword>
<dbReference type="PATRIC" id="fig|1229493.5.peg.4561"/>
<sequence>MLLRLIRVGSYLHIKGFKNLSRLIYKLQFFMFNCAIPHTTKIGENVVFAYGGIGVVIHARAKIGNNCNIGQGITIGGRSKYNDVPVIGDNVYIGPGARILGPIVIGNNSIVAPNSVVLENVEDNSIVAGVPARVIRTNINPEDYI</sequence>
<reference evidence="5 6" key="1">
    <citation type="submission" date="2014-07" db="EMBL/GenBank/DDBJ databases">
        <title>Unique and conserved regions in Vibrio harveyi and related species in comparison with the shrimp pathogen Vibrio harveyi CAIM 1792.</title>
        <authorList>
            <person name="Espinoza-Valles I."/>
            <person name="Vora G."/>
            <person name="Leekitcharoenphon P."/>
            <person name="Ussery D."/>
            <person name="Hoj L."/>
            <person name="Gomez-Gil B."/>
        </authorList>
    </citation>
    <scope>NUCLEOTIDE SEQUENCE [LARGE SCALE GENOMIC DNA]</scope>
    <source>
        <strain evidence="6">CAIM 1854 / LMG 25443</strain>
    </source>
</reference>
<keyword evidence="2 5" id="KW-0808">Transferase</keyword>
<dbReference type="CDD" id="cd03354">
    <property type="entry name" value="LbH_SAT"/>
    <property type="match status" value="1"/>
</dbReference>
<dbReference type="PIRSF" id="PIRSF000441">
    <property type="entry name" value="CysE"/>
    <property type="match status" value="1"/>
</dbReference>
<dbReference type="InterPro" id="IPR005881">
    <property type="entry name" value="Ser_O-AcTrfase"/>
</dbReference>
<comment type="caution">
    <text evidence="5">The sequence shown here is derived from an EMBL/GenBank/DDBJ whole genome shotgun (WGS) entry which is preliminary data.</text>
</comment>
<evidence type="ECO:0000313" key="5">
    <source>
        <dbReference type="EMBL" id="KIF50400.1"/>
    </source>
</evidence>
<dbReference type="InterPro" id="IPR018357">
    <property type="entry name" value="Hexapep_transf_CS"/>
</dbReference>
<dbReference type="EMBL" id="JPRD01000053">
    <property type="protein sequence ID" value="KIF50400.1"/>
    <property type="molecule type" value="Genomic_DNA"/>
</dbReference>
<evidence type="ECO:0000313" key="6">
    <source>
        <dbReference type="Proteomes" id="UP000031586"/>
    </source>
</evidence>
<dbReference type="RefSeq" id="WP_020195837.1">
    <property type="nucleotide sequence ID" value="NZ_BAOH01000032.1"/>
</dbReference>
<dbReference type="Proteomes" id="UP000031586">
    <property type="component" value="Unassembled WGS sequence"/>
</dbReference>
<keyword evidence="4" id="KW-0012">Acyltransferase</keyword>
<organism evidence="5 6">
    <name type="scientific">Vibrio owensii CAIM 1854 = LMG 25443</name>
    <dbReference type="NCBI Taxonomy" id="1229493"/>
    <lineage>
        <taxon>Bacteria</taxon>
        <taxon>Pseudomonadati</taxon>
        <taxon>Pseudomonadota</taxon>
        <taxon>Gammaproteobacteria</taxon>
        <taxon>Vibrionales</taxon>
        <taxon>Vibrionaceae</taxon>
        <taxon>Vibrio</taxon>
    </lineage>
</organism>
<dbReference type="PANTHER" id="PTHR42811">
    <property type="entry name" value="SERINE ACETYLTRANSFERASE"/>
    <property type="match status" value="1"/>
</dbReference>
<dbReference type="GO" id="GO:0009001">
    <property type="term" value="F:serine O-acetyltransferase activity"/>
    <property type="evidence" value="ECO:0007669"/>
    <property type="project" value="InterPro"/>
</dbReference>
<dbReference type="InterPro" id="IPR045304">
    <property type="entry name" value="LbH_SAT"/>
</dbReference>
<protein>
    <submittedName>
        <fullName evidence="5">Serine acetyltransferase</fullName>
    </submittedName>
</protein>
<evidence type="ECO:0000256" key="3">
    <source>
        <dbReference type="ARBA" id="ARBA00022737"/>
    </source>
</evidence>
<gene>
    <name evidence="5" type="ORF">H735_24960</name>
</gene>
<dbReference type="PROSITE" id="PS00101">
    <property type="entry name" value="HEXAPEP_TRANSFERASES"/>
    <property type="match status" value="1"/>
</dbReference>
<proteinExistence type="inferred from homology"/>
<dbReference type="Pfam" id="PF00132">
    <property type="entry name" value="Hexapep"/>
    <property type="match status" value="1"/>
</dbReference>
<comment type="similarity">
    <text evidence="1">Belongs to the transferase hexapeptide repeat family.</text>
</comment>
<dbReference type="AlphaFoldDB" id="A0A0C1YZQ2"/>
<dbReference type="GO" id="GO:0005737">
    <property type="term" value="C:cytoplasm"/>
    <property type="evidence" value="ECO:0007669"/>
    <property type="project" value="InterPro"/>
</dbReference>
<dbReference type="InterPro" id="IPR001451">
    <property type="entry name" value="Hexapep"/>
</dbReference>